<dbReference type="InterPro" id="IPR036881">
    <property type="entry name" value="Glyco_hydro_3_C_sf"/>
</dbReference>
<protein>
    <submittedName>
        <fullName evidence="5">Glycoside hydrolase family 3 C-terminal domain-containing protein</fullName>
    </submittedName>
</protein>
<proteinExistence type="inferred from homology"/>
<dbReference type="Pfam" id="PF14310">
    <property type="entry name" value="Fn3-like"/>
    <property type="match status" value="1"/>
</dbReference>
<dbReference type="Gene3D" id="3.40.50.1700">
    <property type="entry name" value="Glycoside hydrolase family 3 C-terminal domain"/>
    <property type="match status" value="1"/>
</dbReference>
<evidence type="ECO:0000256" key="1">
    <source>
        <dbReference type="ARBA" id="ARBA00005336"/>
    </source>
</evidence>
<dbReference type="SUPFAM" id="SSF52279">
    <property type="entry name" value="Beta-D-glucan exohydrolase, C-terminal domain"/>
    <property type="match status" value="1"/>
</dbReference>
<evidence type="ECO:0000313" key="6">
    <source>
        <dbReference type="Proteomes" id="UP000679341"/>
    </source>
</evidence>
<evidence type="ECO:0000256" key="3">
    <source>
        <dbReference type="SAM" id="MobiDB-lite"/>
    </source>
</evidence>
<dbReference type="PRINTS" id="PR00133">
    <property type="entry name" value="GLHYDRLASE3"/>
</dbReference>
<dbReference type="InterPro" id="IPR013783">
    <property type="entry name" value="Ig-like_fold"/>
</dbReference>
<dbReference type="InterPro" id="IPR050288">
    <property type="entry name" value="Cellulose_deg_GH3"/>
</dbReference>
<evidence type="ECO:0000259" key="4">
    <source>
        <dbReference type="SMART" id="SM01217"/>
    </source>
</evidence>
<dbReference type="InterPro" id="IPR017853">
    <property type="entry name" value="GH"/>
</dbReference>
<dbReference type="InterPro" id="IPR026891">
    <property type="entry name" value="Fn3-like"/>
</dbReference>
<dbReference type="SMART" id="SM01217">
    <property type="entry name" value="Fn3_like"/>
    <property type="match status" value="1"/>
</dbReference>
<sequence length="798" mass="82266">MDRDGIAAVVADLTLAEKVGLVHGAEDVEGTATGFVPGVERVGIPPIRLTDGPLGVRTDDPATAFPSSPALAATFDPDLAERFGRALGREATARGQDILLGPGTNLIRVPHCGRNFEYFSEDPVHAGAFAAAVTEGVQSAGVVATPKHYVANSQETRRAEVSAEVDEPVLRELYLPAFRDAVEAGAGSVMSSYNRVNGTYASEHEWLLTDVLKGEWGFDGYVVSDWFGTESVVDSANAGLDLQMPGTSVEELIESMGVAPDAAAEQMDGDTAGADSAAAVDDTAAAVDSAAADDAEGAGGEGEEAAPEGPFDAAEDSPFAGGMPDPTSGGRYATELGPAVERGDVPESRLDDMVTRILRSLDAVGHLDDEAGGDNEANGDDEASGDEAAGALDTPEHRDLAATIATRGTVLLKNDGALPLADDADVAVVGPNVDEALLGGGGSSEVTPFVRTTPREGIEARADGAVTVAHGLPRVEGISMFEAMDDAGDPEVGTGGLDGDAGDPEGGPGDPGSVDADGDAERSVDIEGAASAAADADVAVVFVRDRATEAADRDSLRLPGRQDDLIAAVADAADRTVVVANASGPIETPWRDAVDAVLAAWYPGQAHGEAAAAVLYGDADPGGRLPVTFAPEDAYPTADERRFPGVDGEAVYDEGLLVGYRHFDATDAEPTYPFGHGHSYAEFRYEGVEAVGPSTVETTLSNVADRPGREVVQAYVGVSDTPAAPDVPDERARPPRELGGFAAVELAPGESATVEIDLDERAFGRYDASAGWTVDAGEYVVEVGRSSRDRRGSATIER</sequence>
<dbReference type="AlphaFoldDB" id="A0A8T8LQQ4"/>
<dbReference type="Gene3D" id="2.60.40.10">
    <property type="entry name" value="Immunoglobulins"/>
    <property type="match status" value="1"/>
</dbReference>
<evidence type="ECO:0000256" key="2">
    <source>
        <dbReference type="ARBA" id="ARBA00022801"/>
    </source>
</evidence>
<organism evidence="5 6">
    <name type="scientific">Halorubrum ruber</name>
    <dbReference type="NCBI Taxonomy" id="2982524"/>
    <lineage>
        <taxon>Archaea</taxon>
        <taxon>Methanobacteriati</taxon>
        <taxon>Methanobacteriota</taxon>
        <taxon>Stenosarchaea group</taxon>
        <taxon>Halobacteria</taxon>
        <taxon>Halobacteriales</taxon>
        <taxon>Haloferacaceae</taxon>
        <taxon>Halorubrum</taxon>
    </lineage>
</organism>
<feature type="region of interest" description="Disordered" evidence="3">
    <location>
        <begin position="486"/>
        <end position="522"/>
    </location>
</feature>
<reference evidence="5 6" key="1">
    <citation type="submission" date="2021-03" db="EMBL/GenBank/DDBJ databases">
        <title>Halorubrum sodomense MBLA0099, Whole genome shotgun sequencing.</title>
        <authorList>
            <person name="Seo M.-J."/>
            <person name="Cho E.-S."/>
            <person name="Hwang C.Y."/>
        </authorList>
    </citation>
    <scope>NUCLEOTIDE SEQUENCE [LARGE SCALE GENOMIC DNA]</scope>
    <source>
        <strain evidence="5 6">MBLA0099</strain>
    </source>
</reference>
<feature type="compositionally biased region" description="Acidic residues" evidence="3">
    <location>
        <begin position="291"/>
        <end position="306"/>
    </location>
</feature>
<dbReference type="GO" id="GO:0004553">
    <property type="term" value="F:hydrolase activity, hydrolyzing O-glycosyl compounds"/>
    <property type="evidence" value="ECO:0007669"/>
    <property type="project" value="InterPro"/>
</dbReference>
<dbReference type="SUPFAM" id="SSF51445">
    <property type="entry name" value="(Trans)glycosidases"/>
    <property type="match status" value="1"/>
</dbReference>
<dbReference type="Proteomes" id="UP000679341">
    <property type="component" value="Chromosome"/>
</dbReference>
<dbReference type="KEGG" id="hss:J7656_10425"/>
<dbReference type="PANTHER" id="PTHR42715:SF10">
    <property type="entry name" value="BETA-GLUCOSIDASE"/>
    <property type="match status" value="1"/>
</dbReference>
<feature type="domain" description="Fibronectin type III-like" evidence="4">
    <location>
        <begin position="710"/>
        <end position="787"/>
    </location>
</feature>
<feature type="region of interest" description="Disordered" evidence="3">
    <location>
        <begin position="284"/>
        <end position="348"/>
    </location>
</feature>
<dbReference type="GO" id="GO:0005975">
    <property type="term" value="P:carbohydrate metabolic process"/>
    <property type="evidence" value="ECO:0007669"/>
    <property type="project" value="InterPro"/>
</dbReference>
<accession>A0A8T8LQQ4</accession>
<dbReference type="PANTHER" id="PTHR42715">
    <property type="entry name" value="BETA-GLUCOSIDASE"/>
    <property type="match status" value="1"/>
</dbReference>
<dbReference type="Pfam" id="PF01915">
    <property type="entry name" value="Glyco_hydro_3_C"/>
    <property type="match status" value="1"/>
</dbReference>
<dbReference type="InterPro" id="IPR001764">
    <property type="entry name" value="Glyco_hydro_3_N"/>
</dbReference>
<dbReference type="OrthoDB" id="30657at2157"/>
<dbReference type="EMBL" id="CP073695">
    <property type="protein sequence ID" value="QUO49225.1"/>
    <property type="molecule type" value="Genomic_DNA"/>
</dbReference>
<keyword evidence="2 5" id="KW-0378">Hydrolase</keyword>
<feature type="compositionally biased region" description="Gly residues" evidence="3">
    <location>
        <begin position="493"/>
        <end position="510"/>
    </location>
</feature>
<keyword evidence="6" id="KW-1185">Reference proteome</keyword>
<dbReference type="InterPro" id="IPR002772">
    <property type="entry name" value="Glyco_hydro_3_C"/>
</dbReference>
<gene>
    <name evidence="5" type="ORF">J7656_10425</name>
</gene>
<feature type="region of interest" description="Disordered" evidence="3">
    <location>
        <begin position="365"/>
        <end position="395"/>
    </location>
</feature>
<name>A0A8T8LQQ4_9EURY</name>
<dbReference type="Pfam" id="PF00933">
    <property type="entry name" value="Glyco_hydro_3"/>
    <property type="match status" value="1"/>
</dbReference>
<dbReference type="RefSeq" id="WP_211554570.1">
    <property type="nucleotide sequence ID" value="NZ_CP073695.1"/>
</dbReference>
<dbReference type="GeneID" id="64827959"/>
<dbReference type="Gene3D" id="3.20.20.300">
    <property type="entry name" value="Glycoside hydrolase, family 3, N-terminal domain"/>
    <property type="match status" value="1"/>
</dbReference>
<evidence type="ECO:0000313" key="5">
    <source>
        <dbReference type="EMBL" id="QUO49225.1"/>
    </source>
</evidence>
<feature type="compositionally biased region" description="Acidic residues" evidence="3">
    <location>
        <begin position="370"/>
        <end position="385"/>
    </location>
</feature>
<comment type="similarity">
    <text evidence="1">Belongs to the glycosyl hydrolase 3 family.</text>
</comment>
<dbReference type="InterPro" id="IPR036962">
    <property type="entry name" value="Glyco_hydro_3_N_sf"/>
</dbReference>